<gene>
    <name evidence="1" type="ORF">Q763_07385</name>
</gene>
<keyword evidence="2" id="KW-1185">Reference proteome</keyword>
<protein>
    <submittedName>
        <fullName evidence="1">Uncharacterized protein</fullName>
    </submittedName>
</protein>
<sequence length="116" mass="13162">MELFVVMGAALVIYFISREWSKRNSSYIKPGNKPEYSANLQELVEKFGLRYADKLEMVPQPDGTTVLVYAKQDTSKQDQLAVINDKDLYKRVKKDKVYAKVASVAGGTMKIEFFGN</sequence>
<comment type="caution">
    <text evidence="1">The sequence shown here is derived from an EMBL/GenBank/DDBJ whole genome shotgun (WGS) entry which is preliminary data.</text>
</comment>
<reference evidence="1 2" key="1">
    <citation type="submission" date="2013-09" db="EMBL/GenBank/DDBJ databases">
        <authorList>
            <person name="Zeng Z."/>
            <person name="Chen C."/>
        </authorList>
    </citation>
    <scope>NUCLEOTIDE SEQUENCE [LARGE SCALE GENOMIC DNA]</scope>
    <source>
        <strain evidence="1 2">F44-8</strain>
    </source>
</reference>
<accession>A0A0A2LNG7</accession>
<name>A0A0A2LNG7_9FLAO</name>
<evidence type="ECO:0000313" key="2">
    <source>
        <dbReference type="Proteomes" id="UP000030129"/>
    </source>
</evidence>
<dbReference type="RefSeq" id="WP_035132713.1">
    <property type="nucleotide sequence ID" value="NZ_JRLV01000007.1"/>
</dbReference>
<organism evidence="1 2">
    <name type="scientific">Flavobacterium beibuense F44-8</name>
    <dbReference type="NCBI Taxonomy" id="1406840"/>
    <lineage>
        <taxon>Bacteria</taxon>
        <taxon>Pseudomonadati</taxon>
        <taxon>Bacteroidota</taxon>
        <taxon>Flavobacteriia</taxon>
        <taxon>Flavobacteriales</taxon>
        <taxon>Flavobacteriaceae</taxon>
        <taxon>Flavobacterium</taxon>
    </lineage>
</organism>
<proteinExistence type="predicted"/>
<dbReference type="AlphaFoldDB" id="A0A0A2LNG7"/>
<evidence type="ECO:0000313" key="1">
    <source>
        <dbReference type="EMBL" id="KGO81464.1"/>
    </source>
</evidence>
<dbReference type="EMBL" id="JRLV01000007">
    <property type="protein sequence ID" value="KGO81464.1"/>
    <property type="molecule type" value="Genomic_DNA"/>
</dbReference>
<dbReference type="Proteomes" id="UP000030129">
    <property type="component" value="Unassembled WGS sequence"/>
</dbReference>